<keyword evidence="2" id="KW-0812">Transmembrane</keyword>
<evidence type="ECO:0000256" key="1">
    <source>
        <dbReference type="SAM" id="MobiDB-lite"/>
    </source>
</evidence>
<sequence>MHPQASLPPYTPVDEASDSSAHQFTRPANHIQISRTFGALKGPMRFTVDPNMLLPKSLLPYQLFSLRPKLRQNLELQVEFARIDADVTVLPLAPAPPQREAEEDLVDIDGMNWKHKKVHIKTGTTTGDVTLRINAPAGTPVVVKVESIFGHVRLFLPRSMTGPLIVSSYLRVARLSPALQPACFPLRQASEQTHWFVGDMAAWTDKDERGDEVRVGSQFGVVWVGYVGEEAEAQRAMRLGVLGMTVKGLWMSFLLWVMYGILLRVVGWVL</sequence>
<keyword evidence="5" id="KW-1185">Reference proteome</keyword>
<comment type="caution">
    <text evidence="4">The sequence shown here is derived from an EMBL/GenBank/DDBJ whole genome shotgun (WGS) entry which is preliminary data.</text>
</comment>
<evidence type="ECO:0000313" key="4">
    <source>
        <dbReference type="EMBL" id="KAJ7041520.1"/>
    </source>
</evidence>
<keyword evidence="2" id="KW-0472">Membrane</keyword>
<evidence type="ECO:0000256" key="2">
    <source>
        <dbReference type="SAM" id="Phobius"/>
    </source>
</evidence>
<protein>
    <recommendedName>
        <fullName evidence="3">DUF7330 domain-containing protein</fullName>
    </recommendedName>
</protein>
<dbReference type="InterPro" id="IPR055754">
    <property type="entry name" value="DUF7330"/>
</dbReference>
<dbReference type="EMBL" id="JARJCM010000016">
    <property type="protein sequence ID" value="KAJ7041520.1"/>
    <property type="molecule type" value="Genomic_DNA"/>
</dbReference>
<gene>
    <name evidence="4" type="ORF">C8F04DRAFT_947073</name>
</gene>
<proteinExistence type="predicted"/>
<feature type="domain" description="DUF7330" evidence="3">
    <location>
        <begin position="29"/>
        <end position="229"/>
    </location>
</feature>
<dbReference type="Proteomes" id="UP001218188">
    <property type="component" value="Unassembled WGS sequence"/>
</dbReference>
<feature type="region of interest" description="Disordered" evidence="1">
    <location>
        <begin position="1"/>
        <end position="27"/>
    </location>
</feature>
<reference evidence="4" key="1">
    <citation type="submission" date="2023-03" db="EMBL/GenBank/DDBJ databases">
        <title>Massive genome expansion in bonnet fungi (Mycena s.s.) driven by repeated elements and novel gene families across ecological guilds.</title>
        <authorList>
            <consortium name="Lawrence Berkeley National Laboratory"/>
            <person name="Harder C.B."/>
            <person name="Miyauchi S."/>
            <person name="Viragh M."/>
            <person name="Kuo A."/>
            <person name="Thoen E."/>
            <person name="Andreopoulos B."/>
            <person name="Lu D."/>
            <person name="Skrede I."/>
            <person name="Drula E."/>
            <person name="Henrissat B."/>
            <person name="Morin E."/>
            <person name="Kohler A."/>
            <person name="Barry K."/>
            <person name="LaButti K."/>
            <person name="Morin E."/>
            <person name="Salamov A."/>
            <person name="Lipzen A."/>
            <person name="Mereny Z."/>
            <person name="Hegedus B."/>
            <person name="Baldrian P."/>
            <person name="Stursova M."/>
            <person name="Weitz H."/>
            <person name="Taylor A."/>
            <person name="Grigoriev I.V."/>
            <person name="Nagy L.G."/>
            <person name="Martin F."/>
            <person name="Kauserud H."/>
        </authorList>
    </citation>
    <scope>NUCLEOTIDE SEQUENCE</scope>
    <source>
        <strain evidence="4">CBHHK200</strain>
    </source>
</reference>
<dbReference type="Pfam" id="PF24016">
    <property type="entry name" value="DUF7330"/>
    <property type="match status" value="1"/>
</dbReference>
<accession>A0AAD6T9A2</accession>
<organism evidence="4 5">
    <name type="scientific">Mycena alexandri</name>
    <dbReference type="NCBI Taxonomy" id="1745969"/>
    <lineage>
        <taxon>Eukaryota</taxon>
        <taxon>Fungi</taxon>
        <taxon>Dikarya</taxon>
        <taxon>Basidiomycota</taxon>
        <taxon>Agaricomycotina</taxon>
        <taxon>Agaricomycetes</taxon>
        <taxon>Agaricomycetidae</taxon>
        <taxon>Agaricales</taxon>
        <taxon>Marasmiineae</taxon>
        <taxon>Mycenaceae</taxon>
        <taxon>Mycena</taxon>
    </lineage>
</organism>
<name>A0AAD6T9A2_9AGAR</name>
<feature type="transmembrane region" description="Helical" evidence="2">
    <location>
        <begin position="248"/>
        <end position="269"/>
    </location>
</feature>
<evidence type="ECO:0000259" key="3">
    <source>
        <dbReference type="Pfam" id="PF24016"/>
    </source>
</evidence>
<keyword evidence="2" id="KW-1133">Transmembrane helix</keyword>
<dbReference type="AlphaFoldDB" id="A0AAD6T9A2"/>
<evidence type="ECO:0000313" key="5">
    <source>
        <dbReference type="Proteomes" id="UP001218188"/>
    </source>
</evidence>